<dbReference type="EMBL" id="JAAHCF010000221">
    <property type="protein sequence ID" value="KAK8146263.1"/>
    <property type="molecule type" value="Genomic_DNA"/>
</dbReference>
<sequence>MPLIVPTRTKPRVILGLMTFGPSKEAGARITDVATLGKALDVLRARGYDEIDTARIYIDGAQEAFTREAGWKDRNFTLATKVEYPHKPGANNAQAVVASVEKSLAELGTDCVDILYLHCPDRSTPFAETLEALNELHKAGKFVQLGLSNFAAHEVAEVVLTCKYNGWVRPTVYQGMYNCITRHIEQELFVACRRYGLDIVVYNPLAGGLFSGKIKSKDVVPESGRFSDEASVQGGRYRDRYFKDGVFRALQIAEEAAVDKHGLTLIETALRWTAHHSKLDMVGGGGGGGSGNDGIILGVSSVEQLESNLDSIEKGPLPQDVVEALDRAWEAAKQDAAPYWHGKLEYGYDTKRVLFAPGAK</sequence>
<accession>A0AAW0RW92</accession>
<dbReference type="GO" id="GO:0016491">
    <property type="term" value="F:oxidoreductase activity"/>
    <property type="evidence" value="ECO:0007669"/>
    <property type="project" value="UniProtKB-KW"/>
</dbReference>
<evidence type="ECO:0000313" key="3">
    <source>
        <dbReference type="EMBL" id="KAK8146263.1"/>
    </source>
</evidence>
<dbReference type="Gene3D" id="3.20.20.100">
    <property type="entry name" value="NADP-dependent oxidoreductase domain"/>
    <property type="match status" value="1"/>
</dbReference>
<dbReference type="InterPro" id="IPR036812">
    <property type="entry name" value="NAD(P)_OxRdtase_dom_sf"/>
</dbReference>
<dbReference type="PANTHER" id="PTHR43364">
    <property type="entry name" value="NADH-SPECIFIC METHYLGLYOXAL REDUCTASE-RELATED"/>
    <property type="match status" value="1"/>
</dbReference>
<reference evidence="3 4" key="1">
    <citation type="submission" date="2020-02" db="EMBL/GenBank/DDBJ databases">
        <title>Comparative genomics of the hypocrealean fungal genus Beauvera.</title>
        <authorList>
            <person name="Showalter D.N."/>
            <person name="Bushley K.E."/>
            <person name="Rehner S.A."/>
        </authorList>
    </citation>
    <scope>NUCLEOTIDE SEQUENCE [LARGE SCALE GENOMIC DNA]</scope>
    <source>
        <strain evidence="3 4">ARSEF4384</strain>
    </source>
</reference>
<comment type="caution">
    <text evidence="3">The sequence shown here is derived from an EMBL/GenBank/DDBJ whole genome shotgun (WGS) entry which is preliminary data.</text>
</comment>
<dbReference type="InterPro" id="IPR050523">
    <property type="entry name" value="AKR_Detox_Biosynth"/>
</dbReference>
<dbReference type="Proteomes" id="UP001397290">
    <property type="component" value="Unassembled WGS sequence"/>
</dbReference>
<dbReference type="CDD" id="cd19075">
    <property type="entry name" value="AKR_AKR7A1-5"/>
    <property type="match status" value="1"/>
</dbReference>
<dbReference type="AlphaFoldDB" id="A0AAW0RW92"/>
<dbReference type="Pfam" id="PF00248">
    <property type="entry name" value="Aldo_ket_red"/>
    <property type="match status" value="1"/>
</dbReference>
<dbReference type="InterPro" id="IPR023210">
    <property type="entry name" value="NADP_OxRdtase_dom"/>
</dbReference>
<evidence type="ECO:0000313" key="4">
    <source>
        <dbReference type="Proteomes" id="UP001397290"/>
    </source>
</evidence>
<organism evidence="3 4">
    <name type="scientific">Beauveria asiatica</name>
    <dbReference type="NCBI Taxonomy" id="1069075"/>
    <lineage>
        <taxon>Eukaryota</taxon>
        <taxon>Fungi</taxon>
        <taxon>Dikarya</taxon>
        <taxon>Ascomycota</taxon>
        <taxon>Pezizomycotina</taxon>
        <taxon>Sordariomycetes</taxon>
        <taxon>Hypocreomycetidae</taxon>
        <taxon>Hypocreales</taxon>
        <taxon>Cordycipitaceae</taxon>
        <taxon>Beauveria</taxon>
    </lineage>
</organism>
<evidence type="ECO:0000256" key="1">
    <source>
        <dbReference type="ARBA" id="ARBA00023002"/>
    </source>
</evidence>
<name>A0AAW0RW92_9HYPO</name>
<protein>
    <recommendedName>
        <fullName evidence="2">NADP-dependent oxidoreductase domain-containing protein</fullName>
    </recommendedName>
</protein>
<feature type="domain" description="NADP-dependent oxidoreductase" evidence="2">
    <location>
        <begin position="13"/>
        <end position="329"/>
    </location>
</feature>
<keyword evidence="4" id="KW-1185">Reference proteome</keyword>
<dbReference type="PRINTS" id="PR00069">
    <property type="entry name" value="ALDKETRDTASE"/>
</dbReference>
<dbReference type="SUPFAM" id="SSF51430">
    <property type="entry name" value="NAD(P)-linked oxidoreductase"/>
    <property type="match status" value="1"/>
</dbReference>
<gene>
    <name evidence="3" type="ORF">G3M48_003354</name>
</gene>
<keyword evidence="1" id="KW-0560">Oxidoreductase</keyword>
<evidence type="ECO:0000259" key="2">
    <source>
        <dbReference type="Pfam" id="PF00248"/>
    </source>
</evidence>
<dbReference type="InterPro" id="IPR020471">
    <property type="entry name" value="AKR"/>
</dbReference>
<proteinExistence type="predicted"/>
<dbReference type="PANTHER" id="PTHR43364:SF4">
    <property type="entry name" value="NAD(P)-LINKED OXIDOREDUCTASE SUPERFAMILY PROTEIN"/>
    <property type="match status" value="1"/>
</dbReference>